<dbReference type="Gene3D" id="3.90.79.10">
    <property type="entry name" value="Nucleoside Triphosphate Pyrophosphohydrolase"/>
    <property type="match status" value="1"/>
</dbReference>
<comment type="cofactor">
    <cofactor evidence="1">
        <name>Mg(2+)</name>
        <dbReference type="ChEBI" id="CHEBI:18420"/>
    </cofactor>
</comment>
<dbReference type="InterPro" id="IPR047198">
    <property type="entry name" value="DDP-like_NUDIX"/>
</dbReference>
<dbReference type="InterPro" id="IPR000086">
    <property type="entry name" value="NUDIX_hydrolase_dom"/>
</dbReference>
<dbReference type="SUPFAM" id="SSF55811">
    <property type="entry name" value="Nudix"/>
    <property type="match status" value="1"/>
</dbReference>
<dbReference type="InterPro" id="IPR015797">
    <property type="entry name" value="NUDIX_hydrolase-like_dom_sf"/>
</dbReference>
<dbReference type="GO" id="GO:0016462">
    <property type="term" value="F:pyrophosphatase activity"/>
    <property type="evidence" value="ECO:0007669"/>
    <property type="project" value="InterPro"/>
</dbReference>
<evidence type="ECO:0000256" key="3">
    <source>
        <dbReference type="ARBA" id="ARBA00022801"/>
    </source>
</evidence>
<dbReference type="PANTHER" id="PTHR12629">
    <property type="entry name" value="DIPHOSPHOINOSITOL POLYPHOSPHATE PHOSPHOHYDROLASE"/>
    <property type="match status" value="1"/>
</dbReference>
<dbReference type="CDD" id="cd04666">
    <property type="entry name" value="NUDIX_DIPP2_like_Nudt4"/>
    <property type="match status" value="1"/>
</dbReference>
<dbReference type="Proteomes" id="UP000198793">
    <property type="component" value="Unassembled WGS sequence"/>
</dbReference>
<feature type="domain" description="Nudix hydrolase" evidence="5">
    <location>
        <begin position="6"/>
        <end position="137"/>
    </location>
</feature>
<evidence type="ECO:0000313" key="6">
    <source>
        <dbReference type="EMBL" id="SDO70850.1"/>
    </source>
</evidence>
<evidence type="ECO:0000256" key="1">
    <source>
        <dbReference type="ARBA" id="ARBA00001946"/>
    </source>
</evidence>
<evidence type="ECO:0000256" key="4">
    <source>
        <dbReference type="ARBA" id="ARBA00022842"/>
    </source>
</evidence>
<keyword evidence="7" id="KW-1185">Reference proteome</keyword>
<proteinExistence type="predicted"/>
<accession>A0A1H0LSJ4</accession>
<evidence type="ECO:0000259" key="5">
    <source>
        <dbReference type="PROSITE" id="PS51462"/>
    </source>
</evidence>
<name>A0A1H0LSJ4_9HYPH</name>
<evidence type="ECO:0000313" key="7">
    <source>
        <dbReference type="Proteomes" id="UP000198793"/>
    </source>
</evidence>
<keyword evidence="4" id="KW-0460">Magnesium</keyword>
<dbReference type="GO" id="GO:0046872">
    <property type="term" value="F:metal ion binding"/>
    <property type="evidence" value="ECO:0007669"/>
    <property type="project" value="UniProtKB-KW"/>
</dbReference>
<dbReference type="GO" id="GO:0005737">
    <property type="term" value="C:cytoplasm"/>
    <property type="evidence" value="ECO:0007669"/>
    <property type="project" value="TreeGrafter"/>
</dbReference>
<sequence>MGAQRYSHQVAAVPIRLDQDRRAEVCLVTSRGTGRWIIPKGWPMKGRRDDEAAAIEAEEEAGLVGSTLRVPIGSYTYWRRTRVDFRLTRVDAFALRVKRQKKRWREQDQRRIVWLPLLEAADAVLEPELSTLLIGIAGNAKACDFLGRGKGIHF</sequence>
<gene>
    <name evidence="6" type="ORF">SAMN05192530_11120</name>
</gene>
<dbReference type="PROSITE" id="PS51462">
    <property type="entry name" value="NUDIX"/>
    <property type="match status" value="1"/>
</dbReference>
<dbReference type="OrthoDB" id="7066910at2"/>
<organism evidence="6 7">
    <name type="scientific">Aureimonas jatrophae</name>
    <dbReference type="NCBI Taxonomy" id="1166073"/>
    <lineage>
        <taxon>Bacteria</taxon>
        <taxon>Pseudomonadati</taxon>
        <taxon>Pseudomonadota</taxon>
        <taxon>Alphaproteobacteria</taxon>
        <taxon>Hyphomicrobiales</taxon>
        <taxon>Aurantimonadaceae</taxon>
        <taxon>Aureimonas</taxon>
    </lineage>
</organism>
<keyword evidence="2" id="KW-0479">Metal-binding</keyword>
<dbReference type="PANTHER" id="PTHR12629:SF0">
    <property type="entry name" value="DIPHOSPHOINOSITOL-POLYPHOSPHATE DIPHOSPHATASE"/>
    <property type="match status" value="1"/>
</dbReference>
<dbReference type="AlphaFoldDB" id="A0A1H0LSJ4"/>
<dbReference type="EMBL" id="FNIT01000011">
    <property type="protein sequence ID" value="SDO70850.1"/>
    <property type="molecule type" value="Genomic_DNA"/>
</dbReference>
<reference evidence="6 7" key="1">
    <citation type="submission" date="2016-10" db="EMBL/GenBank/DDBJ databases">
        <authorList>
            <person name="de Groot N.N."/>
        </authorList>
    </citation>
    <scope>NUCLEOTIDE SEQUENCE [LARGE SCALE GENOMIC DNA]</scope>
    <source>
        <strain evidence="7">L7-484,KACC 16230,DSM 25025</strain>
    </source>
</reference>
<dbReference type="Pfam" id="PF00293">
    <property type="entry name" value="NUDIX"/>
    <property type="match status" value="1"/>
</dbReference>
<protein>
    <submittedName>
        <fullName evidence="6">8-oxo-dGTP pyrophosphatase MutT, NUDIX family</fullName>
    </submittedName>
</protein>
<dbReference type="STRING" id="1166073.SAMN05192530_11120"/>
<evidence type="ECO:0000256" key="2">
    <source>
        <dbReference type="ARBA" id="ARBA00022723"/>
    </source>
</evidence>
<keyword evidence="3" id="KW-0378">Hydrolase</keyword>